<accession>A0A9D1LEM1</accession>
<proteinExistence type="predicted"/>
<comment type="caution">
    <text evidence="1">The sequence shown here is derived from an EMBL/GenBank/DDBJ whole genome shotgun (WGS) entry which is preliminary data.</text>
</comment>
<evidence type="ECO:0000313" key="1">
    <source>
        <dbReference type="EMBL" id="HIU36894.1"/>
    </source>
</evidence>
<dbReference type="Proteomes" id="UP000824083">
    <property type="component" value="Unassembled WGS sequence"/>
</dbReference>
<dbReference type="InterPro" id="IPR009562">
    <property type="entry name" value="DUF1178"/>
</dbReference>
<dbReference type="EMBL" id="DVMY01000027">
    <property type="protein sequence ID" value="HIU36894.1"/>
    <property type="molecule type" value="Genomic_DNA"/>
</dbReference>
<dbReference type="PIRSF" id="PIRSF032131">
    <property type="entry name" value="UCP032131"/>
    <property type="match status" value="1"/>
</dbReference>
<reference evidence="1" key="2">
    <citation type="journal article" date="2021" name="PeerJ">
        <title>Extensive microbial diversity within the chicken gut microbiome revealed by metagenomics and culture.</title>
        <authorList>
            <person name="Gilroy R."/>
            <person name="Ravi A."/>
            <person name="Getino M."/>
            <person name="Pursley I."/>
            <person name="Horton D.L."/>
            <person name="Alikhan N.F."/>
            <person name="Baker D."/>
            <person name="Gharbi K."/>
            <person name="Hall N."/>
            <person name="Watson M."/>
            <person name="Adriaenssens E.M."/>
            <person name="Foster-Nyarko E."/>
            <person name="Jarju S."/>
            <person name="Secka A."/>
            <person name="Antonio M."/>
            <person name="Oren A."/>
            <person name="Chaudhuri R.R."/>
            <person name="La Ragione R."/>
            <person name="Hildebrand F."/>
            <person name="Pallen M.J."/>
        </authorList>
    </citation>
    <scope>NUCLEOTIDE SEQUENCE</scope>
    <source>
        <strain evidence="1">7463</strain>
    </source>
</reference>
<dbReference type="AlphaFoldDB" id="A0A9D1LEM1"/>
<dbReference type="Pfam" id="PF06676">
    <property type="entry name" value="DUF1178"/>
    <property type="match status" value="1"/>
</dbReference>
<organism evidence="1 2">
    <name type="scientific">Candidatus Aphodousia faecigallinarum</name>
    <dbReference type="NCBI Taxonomy" id="2840677"/>
    <lineage>
        <taxon>Bacteria</taxon>
        <taxon>Pseudomonadati</taxon>
        <taxon>Pseudomonadota</taxon>
        <taxon>Betaproteobacteria</taxon>
        <taxon>Burkholderiales</taxon>
        <taxon>Sutterellaceae</taxon>
        <taxon>Sutterellaceae incertae sedis</taxon>
        <taxon>Candidatus Aphodousia</taxon>
    </lineage>
</organism>
<sequence length="142" mass="16017">MKVFNCVCEFGHQFEGWFDSVESLDEQIAQGLVTCPYCETTNVKRVPTASYVLASRDKEKTQYTERELEAEVRSRVYSAARKLLQGSENVGERFAQEARAVHQGKAPMRTIHGRCTLNEAEELLDEGINVLPLPDGVVHENN</sequence>
<reference evidence="1" key="1">
    <citation type="submission" date="2020-10" db="EMBL/GenBank/DDBJ databases">
        <authorList>
            <person name="Gilroy R."/>
        </authorList>
    </citation>
    <scope>NUCLEOTIDE SEQUENCE</scope>
    <source>
        <strain evidence="1">7463</strain>
    </source>
</reference>
<evidence type="ECO:0000313" key="2">
    <source>
        <dbReference type="Proteomes" id="UP000824083"/>
    </source>
</evidence>
<protein>
    <submittedName>
        <fullName evidence="1">DUF1178 family protein</fullName>
    </submittedName>
</protein>
<gene>
    <name evidence="1" type="ORF">IAC56_01235</name>
</gene>
<name>A0A9D1LEM1_9BURK</name>